<name>A0A818AUQ2_9BILA</name>
<dbReference type="InterPro" id="IPR001995">
    <property type="entry name" value="Peptidase_A2_cat"/>
</dbReference>
<evidence type="ECO:0000259" key="10">
    <source>
        <dbReference type="PROSITE" id="PS50878"/>
    </source>
</evidence>
<dbReference type="InterPro" id="IPR000477">
    <property type="entry name" value="RT_dom"/>
</dbReference>
<dbReference type="InterPro" id="IPR019103">
    <property type="entry name" value="Peptidase_aspartic_DDI1-type"/>
</dbReference>
<evidence type="ECO:0000259" key="11">
    <source>
        <dbReference type="PROSITE" id="PS50994"/>
    </source>
</evidence>
<keyword evidence="5" id="KW-0255">Endonuclease</keyword>
<evidence type="ECO:0000313" key="12">
    <source>
        <dbReference type="EMBL" id="CAF3410033.1"/>
    </source>
</evidence>
<dbReference type="InterPro" id="IPR050951">
    <property type="entry name" value="Retrovirus_Pol_polyprotein"/>
</dbReference>
<sequence length="1614" mass="181486">MIGVNICKNPVNLDERLFVNCIIDNHNYKSLIDSGAEICLISLKNIKNNHDITKMAEAEINVSGIGGCAKVHGKIILEVKIGKNIKVCHPFVVVNELASELLIGADFIRRNKFIIDMENNKLLKRINIASKSNAKKEVNVSNVEVNNLSKNLNSNKVNSELRLVETVNLKPLHSTVVACGLNESFKNENVICAIGIFPDKVIINENLMIQSSVINSNFKNILMPIINCSNESIQLKKGTIVAHAQRLVYKDNGALAETTVEKLRREVNLNEYKKSETFMEMFRMNEANLTKAENKRVEILLNKFGKCISMNDNDVGQTSTISHNILLNKNTAIKQPIRRVNGELAEKIEEVLKQDHKDGIIRPSNSPWSSCIVPILKKDGGLRLAVDYRSLNLLTVKDSFPLPNLNDAVYNLHGSKYFSTLDLTRGYYNVPMDEESIPLTAFSTSRSHWEFVRMPFGLCNAGATFQRLMNLVLRGFSWSQCICYIDDCLILGASFEEHFKNLHDVLSCLAEHGLKIKPAKCFLFRQEVKFLGYEVSQKGILPDKKNVEGITNFPVPKTVKQVRSFLGIVNFYRLHIPNCATIQKPLSALTGKAKTLVWNEEAENAFLKLKKLLISPQLLAYPDYKSAEPLEMHVDSSLTGAGAVLSQKQLGVIRPIAFISTSWGVSEQDYASTARELAGLRWAVKKLAPFLRGRKFVIHTDNQPLIFLSNTKCISSRLARTLEDLSDFDFDVKWIPGHSNIVADALSRMHESNLDSSRAKETLNVLGESLKEIKMEGGGDSLVHALSYFLTGNILDSAKLRQQLVSELLAHPKLYGLDLSKTGKFELKIMSQEGINLIPEAIKAFSNLYNCKITVFEKRRYPIHFGEDNLPNMCFLNSYNSLHYNLLINNDSTINNEGENINTVNHTLNTNKVNQVVPINNHSPLILPEGRVESEIEIKNKEEKVNIDSQNKVNLNISIAKVCFNKWTKQEILSMQKSNTQLKLLRNFINDFPPGNKRIAKCQCTPMLTLFLSKINDIYIHENILVREVDRDLESHRFLAIVPLNCFIQGAIDTHITRAHCGQHVLQKLLRETVWNPHDWRVTKDVCHTCQLCQRFKPPCNVAHPGFKKIISECPFDLLSIDLVNLPLTQDQFRCCLVAIDHFTKYMYTVPLKNKTSDTIVQALEKVVFQRCLQLPSRIQSDNGPEFDNTLYRQMLVRYNIKPIYTSPNHPESNGGVERANQTLIKLLALYQGDQSNWVQCLPEVVRIYNSNPHSTTQRSPVSFFLERANSLRSNYNSLLSATWREPSHKFAPFSLGQLVGKKIFHSGHLTTAKFAPKFEGPYKIISVNEHERSYEISLMVNELTLAWGKVSRAHHSHLRPWVPRPNYLASFDLGGKAFPPAVQLNKNHSYLNTFGRGAIGNTSANSSNNNNFIGFMPASPPTPQVIGGGQIARTLTNNNEVMPETPQPHLLLNHQPITSTPTVTNCLPENLNISPVLDNNINLENLEIPNESIITPAVNANPNTSMFNDDELEIPGGFEGFPLLDSSDERTLSRLENLLITPPAAVITRDEPIDLSMGENSTLKIPGESSENITVSPERVQASRIPIPIVINSPSPTRIKRSNMKPAGFYSKM</sequence>
<dbReference type="Pfam" id="PF00078">
    <property type="entry name" value="RVT_1"/>
    <property type="match status" value="1"/>
</dbReference>
<dbReference type="Proteomes" id="UP000663838">
    <property type="component" value="Unassembled WGS sequence"/>
</dbReference>
<dbReference type="PROSITE" id="PS50878">
    <property type="entry name" value="RT_POL"/>
    <property type="match status" value="1"/>
</dbReference>
<evidence type="ECO:0000256" key="2">
    <source>
        <dbReference type="ARBA" id="ARBA00022679"/>
    </source>
</evidence>
<dbReference type="InterPro" id="IPR003323">
    <property type="entry name" value="OTU_dom"/>
</dbReference>
<dbReference type="Gene3D" id="3.10.10.10">
    <property type="entry name" value="HIV Type 1 Reverse Transcriptase, subunit A, domain 1"/>
    <property type="match status" value="1"/>
</dbReference>
<keyword evidence="7" id="KW-0695">RNA-directed DNA polymerase</keyword>
<dbReference type="Gene3D" id="3.30.70.270">
    <property type="match status" value="2"/>
</dbReference>
<dbReference type="InterPro" id="IPR021109">
    <property type="entry name" value="Peptidase_aspartic_dom_sf"/>
</dbReference>
<dbReference type="InterPro" id="IPR041373">
    <property type="entry name" value="RT_RNaseH"/>
</dbReference>
<accession>A0A818AUQ2</accession>
<dbReference type="PROSITE" id="PS50802">
    <property type="entry name" value="OTU"/>
    <property type="match status" value="1"/>
</dbReference>
<keyword evidence="6" id="KW-0378">Hydrolase</keyword>
<dbReference type="InterPro" id="IPR001584">
    <property type="entry name" value="Integrase_cat-core"/>
</dbReference>
<dbReference type="CDD" id="cd22744">
    <property type="entry name" value="OTU"/>
    <property type="match status" value="1"/>
</dbReference>
<evidence type="ECO:0000259" key="8">
    <source>
        <dbReference type="PROSITE" id="PS50175"/>
    </source>
</evidence>
<evidence type="ECO:0000256" key="6">
    <source>
        <dbReference type="ARBA" id="ARBA00022801"/>
    </source>
</evidence>
<dbReference type="GO" id="GO:0015074">
    <property type="term" value="P:DNA integration"/>
    <property type="evidence" value="ECO:0007669"/>
    <property type="project" value="InterPro"/>
</dbReference>
<dbReference type="InterPro" id="IPR012337">
    <property type="entry name" value="RNaseH-like_sf"/>
</dbReference>
<feature type="domain" description="Reverse transcriptase" evidence="10">
    <location>
        <begin position="356"/>
        <end position="535"/>
    </location>
</feature>
<dbReference type="EC" id="2.7.7.49" evidence="1"/>
<dbReference type="GO" id="GO:0004519">
    <property type="term" value="F:endonuclease activity"/>
    <property type="evidence" value="ECO:0007669"/>
    <property type="project" value="UniProtKB-KW"/>
</dbReference>
<proteinExistence type="predicted"/>
<dbReference type="Gene3D" id="3.10.20.370">
    <property type="match status" value="1"/>
</dbReference>
<evidence type="ECO:0000313" key="14">
    <source>
        <dbReference type="Proteomes" id="UP000663865"/>
    </source>
</evidence>
<dbReference type="CDD" id="cd00303">
    <property type="entry name" value="retropepsin_like"/>
    <property type="match status" value="1"/>
</dbReference>
<evidence type="ECO:0000313" key="13">
    <source>
        <dbReference type="EMBL" id="CAF4861913.1"/>
    </source>
</evidence>
<dbReference type="Pfam" id="PF17917">
    <property type="entry name" value="RT_RNaseH"/>
    <property type="match status" value="1"/>
</dbReference>
<dbReference type="Gene3D" id="3.30.420.10">
    <property type="entry name" value="Ribonuclease H-like superfamily/Ribonuclease H"/>
    <property type="match status" value="1"/>
</dbReference>
<evidence type="ECO:0000256" key="3">
    <source>
        <dbReference type="ARBA" id="ARBA00022695"/>
    </source>
</evidence>
<evidence type="ECO:0000256" key="5">
    <source>
        <dbReference type="ARBA" id="ARBA00022759"/>
    </source>
</evidence>
<dbReference type="FunFam" id="3.30.70.270:FF:000020">
    <property type="entry name" value="Transposon Tf2-6 polyprotein-like Protein"/>
    <property type="match status" value="1"/>
</dbReference>
<dbReference type="Pfam" id="PF00665">
    <property type="entry name" value="rve"/>
    <property type="match status" value="1"/>
</dbReference>
<dbReference type="PANTHER" id="PTHR37984:SF5">
    <property type="entry name" value="PROTEIN NYNRIN-LIKE"/>
    <property type="match status" value="1"/>
</dbReference>
<feature type="domain" description="OTU" evidence="9">
    <location>
        <begin position="770"/>
        <end position="890"/>
    </location>
</feature>
<dbReference type="CDD" id="cd09274">
    <property type="entry name" value="RNase_HI_RT_Ty3"/>
    <property type="match status" value="1"/>
</dbReference>
<dbReference type="EMBL" id="CAJOBS010003629">
    <property type="protein sequence ID" value="CAF4861913.1"/>
    <property type="molecule type" value="Genomic_DNA"/>
</dbReference>
<keyword evidence="2" id="KW-0808">Transferase</keyword>
<dbReference type="PROSITE" id="PS50175">
    <property type="entry name" value="ASP_PROT_RETROV"/>
    <property type="match status" value="1"/>
</dbReference>
<dbReference type="GO" id="GO:0003676">
    <property type="term" value="F:nucleic acid binding"/>
    <property type="evidence" value="ECO:0007669"/>
    <property type="project" value="InterPro"/>
</dbReference>
<dbReference type="Proteomes" id="UP000663865">
    <property type="component" value="Unassembled WGS sequence"/>
</dbReference>
<dbReference type="GO" id="GO:0004190">
    <property type="term" value="F:aspartic-type endopeptidase activity"/>
    <property type="evidence" value="ECO:0007669"/>
    <property type="project" value="InterPro"/>
</dbReference>
<feature type="domain" description="Peptidase A2" evidence="8">
    <location>
        <begin position="28"/>
        <end position="107"/>
    </location>
</feature>
<dbReference type="EMBL" id="CAJNYV010001211">
    <property type="protein sequence ID" value="CAF3410033.1"/>
    <property type="molecule type" value="Genomic_DNA"/>
</dbReference>
<feature type="domain" description="Integrase catalytic" evidence="11">
    <location>
        <begin position="1111"/>
        <end position="1269"/>
    </location>
</feature>
<organism evidence="12 14">
    <name type="scientific">Rotaria socialis</name>
    <dbReference type="NCBI Taxonomy" id="392032"/>
    <lineage>
        <taxon>Eukaryota</taxon>
        <taxon>Metazoa</taxon>
        <taxon>Spiralia</taxon>
        <taxon>Gnathifera</taxon>
        <taxon>Rotifera</taxon>
        <taxon>Eurotatoria</taxon>
        <taxon>Bdelloidea</taxon>
        <taxon>Philodinida</taxon>
        <taxon>Philodinidae</taxon>
        <taxon>Rotaria</taxon>
    </lineage>
</organism>
<dbReference type="InterPro" id="IPR043502">
    <property type="entry name" value="DNA/RNA_pol_sf"/>
</dbReference>
<dbReference type="PROSITE" id="PS50994">
    <property type="entry name" value="INTEGRASE"/>
    <property type="match status" value="1"/>
</dbReference>
<dbReference type="SUPFAM" id="SSF53098">
    <property type="entry name" value="Ribonuclease H-like"/>
    <property type="match status" value="1"/>
</dbReference>
<dbReference type="GO" id="GO:0003964">
    <property type="term" value="F:RNA-directed DNA polymerase activity"/>
    <property type="evidence" value="ECO:0007669"/>
    <property type="project" value="UniProtKB-KW"/>
</dbReference>
<comment type="caution">
    <text evidence="12">The sequence shown here is derived from an EMBL/GenBank/DDBJ whole genome shotgun (WGS) entry which is preliminary data.</text>
</comment>
<protein>
    <recommendedName>
        <fullName evidence="1">RNA-directed DNA polymerase</fullName>
        <ecNumber evidence="1">2.7.7.49</ecNumber>
    </recommendedName>
</protein>
<keyword evidence="3" id="KW-0548">Nucleotidyltransferase</keyword>
<dbReference type="Pfam" id="PF09668">
    <property type="entry name" value="Asp_protease"/>
    <property type="match status" value="1"/>
</dbReference>
<gene>
    <name evidence="12" type="ORF">KIK155_LOCUS8946</name>
    <name evidence="13" type="ORF">TOA249_LOCUS27766</name>
</gene>
<dbReference type="InterPro" id="IPR036397">
    <property type="entry name" value="RNaseH_sf"/>
</dbReference>
<dbReference type="Gene3D" id="2.40.70.10">
    <property type="entry name" value="Acid Proteases"/>
    <property type="match status" value="1"/>
</dbReference>
<evidence type="ECO:0000256" key="7">
    <source>
        <dbReference type="ARBA" id="ARBA00022918"/>
    </source>
</evidence>
<dbReference type="PANTHER" id="PTHR37984">
    <property type="entry name" value="PROTEIN CBG26694"/>
    <property type="match status" value="1"/>
</dbReference>
<dbReference type="SUPFAM" id="SSF50630">
    <property type="entry name" value="Acid proteases"/>
    <property type="match status" value="1"/>
</dbReference>
<dbReference type="GO" id="GO:0006508">
    <property type="term" value="P:proteolysis"/>
    <property type="evidence" value="ECO:0007669"/>
    <property type="project" value="InterPro"/>
</dbReference>
<dbReference type="InterPro" id="IPR043128">
    <property type="entry name" value="Rev_trsase/Diguanyl_cyclase"/>
</dbReference>
<reference evidence="12" key="1">
    <citation type="submission" date="2021-02" db="EMBL/GenBank/DDBJ databases">
        <authorList>
            <person name="Nowell W R."/>
        </authorList>
    </citation>
    <scope>NUCLEOTIDE SEQUENCE</scope>
</reference>
<dbReference type="CDD" id="cd01647">
    <property type="entry name" value="RT_LTR"/>
    <property type="match status" value="1"/>
</dbReference>
<dbReference type="Gene3D" id="3.90.70.80">
    <property type="match status" value="1"/>
</dbReference>
<evidence type="ECO:0000259" key="9">
    <source>
        <dbReference type="PROSITE" id="PS50802"/>
    </source>
</evidence>
<evidence type="ECO:0000256" key="4">
    <source>
        <dbReference type="ARBA" id="ARBA00022722"/>
    </source>
</evidence>
<dbReference type="SUPFAM" id="SSF56672">
    <property type="entry name" value="DNA/RNA polymerases"/>
    <property type="match status" value="1"/>
</dbReference>
<evidence type="ECO:0000256" key="1">
    <source>
        <dbReference type="ARBA" id="ARBA00012493"/>
    </source>
</evidence>
<keyword evidence="4" id="KW-0540">Nuclease</keyword>